<protein>
    <submittedName>
        <fullName evidence="1">Uncharacterized protein</fullName>
    </submittedName>
</protein>
<keyword evidence="2" id="KW-1185">Reference proteome</keyword>
<reference evidence="1" key="1">
    <citation type="submission" date="2025-08" db="UniProtKB">
        <authorList>
            <consortium name="Ensembl"/>
        </authorList>
    </citation>
    <scope>IDENTIFICATION</scope>
</reference>
<organism evidence="1 2">
    <name type="scientific">Eptatretus burgeri</name>
    <name type="common">Inshore hagfish</name>
    <dbReference type="NCBI Taxonomy" id="7764"/>
    <lineage>
        <taxon>Eukaryota</taxon>
        <taxon>Metazoa</taxon>
        <taxon>Chordata</taxon>
        <taxon>Craniata</taxon>
        <taxon>Vertebrata</taxon>
        <taxon>Cyclostomata</taxon>
        <taxon>Myxini</taxon>
        <taxon>Myxiniformes</taxon>
        <taxon>Myxinidae</taxon>
        <taxon>Eptatretinae</taxon>
        <taxon>Eptatretus</taxon>
    </lineage>
</organism>
<reference evidence="1" key="2">
    <citation type="submission" date="2025-09" db="UniProtKB">
        <authorList>
            <consortium name="Ensembl"/>
        </authorList>
    </citation>
    <scope>IDENTIFICATION</scope>
</reference>
<evidence type="ECO:0000313" key="2">
    <source>
        <dbReference type="Proteomes" id="UP000694388"/>
    </source>
</evidence>
<evidence type="ECO:0000313" key="1">
    <source>
        <dbReference type="Ensembl" id="ENSEBUP00000009240.1"/>
    </source>
</evidence>
<proteinExistence type="predicted"/>
<dbReference type="Proteomes" id="UP000694388">
    <property type="component" value="Unplaced"/>
</dbReference>
<dbReference type="Ensembl" id="ENSEBUT00000009762.1">
    <property type="protein sequence ID" value="ENSEBUP00000009240.1"/>
    <property type="gene ID" value="ENSEBUG00000005958.1"/>
</dbReference>
<accession>A0A8C4Q373</accession>
<sequence length="263" mass="29110">MIQVPKILQQGCHIKSVVLHIFGPWIPDYTFPSFHAAFPFSTPPLSPNPPRSPLLPHSPTPPWPPYLLPPPPSLCPLFFCPLLGIPIIRMVVMSGRTLPSCCPPLTYLESGYARMVVISGPIRMVVMSRRWLCPDFGYLRMVVISGRILPSPCFPFPSPHTAFPSPSLLLPSPPLPSCCLPLPSYFFLLLSPFLPFPSPHPSSLPRPSLLPLLSHFSTPPRSPYRFDLPPLSPPSFSPLPGVYLSSTQWFCPDRPSPHTALPC</sequence>
<name>A0A8C4Q373_EPTBU</name>
<dbReference type="AlphaFoldDB" id="A0A8C4Q373"/>